<dbReference type="InterPro" id="IPR051044">
    <property type="entry name" value="MAG_DAG_Lipase"/>
</dbReference>
<evidence type="ECO:0000313" key="3">
    <source>
        <dbReference type="Proteomes" id="UP000823769"/>
    </source>
</evidence>
<dbReference type="EMBL" id="JADILW010000091">
    <property type="protein sequence ID" value="MBO8480730.1"/>
    <property type="molecule type" value="Genomic_DNA"/>
</dbReference>
<name>A0A9D9IZ64_9BACT</name>
<comment type="caution">
    <text evidence="2">The sequence shown here is derived from an EMBL/GenBank/DDBJ whole genome shotgun (WGS) entry which is preliminary data.</text>
</comment>
<sequence length="302" mass="33335">MKTLKLKSPADGLELSVLVREAEGASRCTVQLVHGMCEHKERYLPFMDFLAAHGCTCVIHDHRGHGASVRRPEDLGYMYAGGWKAMVEDIRAVAEWTAASYPGQKRNLLGHSMGSMAVRSFVKRHDDMVDCLFVVGSPSDNPAKGAGRFLAGCIALFHGERHRPALLQKLSFGSYNKPFSGEGWSSAWVCSDKSVLEEYHNDPLCQFRFTANGFSNLMGLMQDCYSGRGWAVSNPGMPVHFLSGTDDPCMISPGDMDKAVDLIRKVGYTSADLTLYPGMRHEILNESGKEAVWNDILNRLAI</sequence>
<proteinExistence type="predicted"/>
<keyword evidence="2" id="KW-0378">Hydrolase</keyword>
<dbReference type="Gene3D" id="3.40.50.1820">
    <property type="entry name" value="alpha/beta hydrolase"/>
    <property type="match status" value="1"/>
</dbReference>
<evidence type="ECO:0000313" key="2">
    <source>
        <dbReference type="EMBL" id="MBO8480730.1"/>
    </source>
</evidence>
<dbReference type="SUPFAM" id="SSF53474">
    <property type="entry name" value="alpha/beta-Hydrolases"/>
    <property type="match status" value="1"/>
</dbReference>
<dbReference type="AlphaFoldDB" id="A0A9D9IZ64"/>
<dbReference type="GO" id="GO:0016787">
    <property type="term" value="F:hydrolase activity"/>
    <property type="evidence" value="ECO:0007669"/>
    <property type="project" value="UniProtKB-KW"/>
</dbReference>
<evidence type="ECO:0000259" key="1">
    <source>
        <dbReference type="Pfam" id="PF12146"/>
    </source>
</evidence>
<accession>A0A9D9IZ64</accession>
<dbReference type="PANTHER" id="PTHR11614">
    <property type="entry name" value="PHOSPHOLIPASE-RELATED"/>
    <property type="match status" value="1"/>
</dbReference>
<gene>
    <name evidence="2" type="ORF">IAB76_06460</name>
</gene>
<protein>
    <submittedName>
        <fullName evidence="2">Alpha/beta fold hydrolase</fullName>
    </submittedName>
</protein>
<dbReference type="InterPro" id="IPR029058">
    <property type="entry name" value="AB_hydrolase_fold"/>
</dbReference>
<dbReference type="InterPro" id="IPR022742">
    <property type="entry name" value="Hydrolase_4"/>
</dbReference>
<dbReference type="Pfam" id="PF12146">
    <property type="entry name" value="Hydrolase_4"/>
    <property type="match status" value="1"/>
</dbReference>
<reference evidence="2" key="2">
    <citation type="journal article" date="2021" name="PeerJ">
        <title>Extensive microbial diversity within the chicken gut microbiome revealed by metagenomics and culture.</title>
        <authorList>
            <person name="Gilroy R."/>
            <person name="Ravi A."/>
            <person name="Getino M."/>
            <person name="Pursley I."/>
            <person name="Horton D.L."/>
            <person name="Alikhan N.F."/>
            <person name="Baker D."/>
            <person name="Gharbi K."/>
            <person name="Hall N."/>
            <person name="Watson M."/>
            <person name="Adriaenssens E.M."/>
            <person name="Foster-Nyarko E."/>
            <person name="Jarju S."/>
            <person name="Secka A."/>
            <person name="Antonio M."/>
            <person name="Oren A."/>
            <person name="Chaudhuri R.R."/>
            <person name="La Ragione R."/>
            <person name="Hildebrand F."/>
            <person name="Pallen M.J."/>
        </authorList>
    </citation>
    <scope>NUCLEOTIDE SEQUENCE</scope>
    <source>
        <strain evidence="2">B3-1481</strain>
    </source>
</reference>
<reference evidence="2" key="1">
    <citation type="submission" date="2020-10" db="EMBL/GenBank/DDBJ databases">
        <authorList>
            <person name="Gilroy R."/>
        </authorList>
    </citation>
    <scope>NUCLEOTIDE SEQUENCE</scope>
    <source>
        <strain evidence="2">B3-1481</strain>
    </source>
</reference>
<dbReference type="Proteomes" id="UP000823769">
    <property type="component" value="Unassembled WGS sequence"/>
</dbReference>
<organism evidence="2 3">
    <name type="scientific">Candidatus Cryptobacteroides avistercoris</name>
    <dbReference type="NCBI Taxonomy" id="2840758"/>
    <lineage>
        <taxon>Bacteria</taxon>
        <taxon>Pseudomonadati</taxon>
        <taxon>Bacteroidota</taxon>
        <taxon>Bacteroidia</taxon>
        <taxon>Bacteroidales</taxon>
        <taxon>Candidatus Cryptobacteroides</taxon>
    </lineage>
</organism>
<feature type="domain" description="Serine aminopeptidase S33" evidence="1">
    <location>
        <begin position="26"/>
        <end position="287"/>
    </location>
</feature>